<dbReference type="EMBL" id="SWLE01000009">
    <property type="protein sequence ID" value="TNM96222.1"/>
    <property type="molecule type" value="Genomic_DNA"/>
</dbReference>
<dbReference type="GO" id="GO:0008142">
    <property type="term" value="F:oxysterol binding"/>
    <property type="evidence" value="ECO:0007669"/>
    <property type="project" value="InterPro"/>
</dbReference>
<keyword evidence="2 8" id="KW-0812">Transmembrane</keyword>
<dbReference type="PROSITE" id="PS50262">
    <property type="entry name" value="G_PROTEIN_RECEP_F1_2"/>
    <property type="match status" value="1"/>
</dbReference>
<keyword evidence="5 8" id="KW-0472">Membrane</keyword>
<dbReference type="PANTHER" id="PTHR24237:SF35">
    <property type="entry name" value="G-PROTEIN COUPLED RECEPTOR 141-RELATED"/>
    <property type="match status" value="1"/>
</dbReference>
<feature type="domain" description="G-protein coupled receptors family 1 profile" evidence="9">
    <location>
        <begin position="61"/>
        <end position="277"/>
    </location>
</feature>
<sequence>MYVSLHNMTSMVPNVTSSSVPFGTEVYISFVTPTSMDDNKPTGQHHTALLAIYCVVLFSGTISLSLMMYMMKSNVTSSTSIAMLNLIFTHFIFLLTVPFRMYYHATTRWNLGHGWCRAISGMIHIHMYMSFIFYVIILSMRLVTFYCRSGPKVSINRVHALFVSIVVWLVVLVVFPCIMSVYYGNDPEQSGSHNITHCFVFGKHIKSGGKVFNYIVSIAIILVSSMLTALQANATWVLYRKHRESCTFQQDFAAHLKSLYFAAIMAVCFIPYHIFRLTYLENLDLQNVNEVFLSLTTLNCVDMLTFLGNRRCIMCLLGKNI</sequence>
<evidence type="ECO:0000256" key="7">
    <source>
        <dbReference type="ARBA" id="ARBA00023224"/>
    </source>
</evidence>
<gene>
    <name evidence="10" type="ORF">fugu_015883</name>
</gene>
<keyword evidence="11" id="KW-1185">Reference proteome</keyword>
<keyword evidence="4" id="KW-0297">G-protein coupled receptor</keyword>
<dbReference type="InterPro" id="IPR000276">
    <property type="entry name" value="GPCR_Rhodpsn"/>
</dbReference>
<dbReference type="PANTHER" id="PTHR24237">
    <property type="entry name" value="G-PROTEIN COUPLED RECEPTOR"/>
    <property type="match status" value="1"/>
</dbReference>
<feature type="transmembrane region" description="Helical" evidence="8">
    <location>
        <begin position="123"/>
        <end position="146"/>
    </location>
</feature>
<organism evidence="10 11">
    <name type="scientific">Takifugu bimaculatus</name>
    <dbReference type="NCBI Taxonomy" id="433685"/>
    <lineage>
        <taxon>Eukaryota</taxon>
        <taxon>Metazoa</taxon>
        <taxon>Chordata</taxon>
        <taxon>Craniata</taxon>
        <taxon>Vertebrata</taxon>
        <taxon>Euteleostomi</taxon>
        <taxon>Actinopterygii</taxon>
        <taxon>Neopterygii</taxon>
        <taxon>Teleostei</taxon>
        <taxon>Neoteleostei</taxon>
        <taxon>Acanthomorphata</taxon>
        <taxon>Eupercaria</taxon>
        <taxon>Tetraodontiformes</taxon>
        <taxon>Tetradontoidea</taxon>
        <taxon>Tetraodontidae</taxon>
        <taxon>Takifugu</taxon>
    </lineage>
</organism>
<accession>A0A4Z2BW51</accession>
<feature type="transmembrane region" description="Helical" evidence="8">
    <location>
        <begin position="81"/>
        <end position="103"/>
    </location>
</feature>
<evidence type="ECO:0000313" key="11">
    <source>
        <dbReference type="Proteomes" id="UP000516260"/>
    </source>
</evidence>
<evidence type="ECO:0000313" key="10">
    <source>
        <dbReference type="EMBL" id="TNM96222.1"/>
    </source>
</evidence>
<evidence type="ECO:0000256" key="3">
    <source>
        <dbReference type="ARBA" id="ARBA00022989"/>
    </source>
</evidence>
<dbReference type="Pfam" id="PF00001">
    <property type="entry name" value="7tm_1"/>
    <property type="match status" value="1"/>
</dbReference>
<feature type="transmembrane region" description="Helical" evidence="8">
    <location>
        <begin position="48"/>
        <end position="69"/>
    </location>
</feature>
<protein>
    <recommendedName>
        <fullName evidence="9">G-protein coupled receptors family 1 profile domain-containing protein</fullName>
    </recommendedName>
</protein>
<comment type="caution">
    <text evidence="10">The sequence shown here is derived from an EMBL/GenBank/DDBJ whole genome shotgun (WGS) entry which is preliminary data.</text>
</comment>
<dbReference type="InterPro" id="IPR047160">
    <property type="entry name" value="GP183-like"/>
</dbReference>
<dbReference type="PRINTS" id="PR01157">
    <property type="entry name" value="P2YPURNOCPTR"/>
</dbReference>
<reference evidence="10 11" key="1">
    <citation type="submission" date="2019-04" db="EMBL/GenBank/DDBJ databases">
        <title>The sequence and de novo assembly of Takifugu bimaculatus genome using PacBio and Hi-C technologies.</title>
        <authorList>
            <person name="Xu P."/>
            <person name="Liu B."/>
            <person name="Zhou Z."/>
        </authorList>
    </citation>
    <scope>NUCLEOTIDE SEQUENCE [LARGE SCALE GENOMIC DNA]</scope>
    <source>
        <strain evidence="10">TB-2018</strain>
        <tissue evidence="10">Muscle</tissue>
    </source>
</reference>
<dbReference type="SUPFAM" id="SSF81321">
    <property type="entry name" value="Family A G protein-coupled receptor-like"/>
    <property type="match status" value="1"/>
</dbReference>
<evidence type="ECO:0000256" key="4">
    <source>
        <dbReference type="ARBA" id="ARBA00023040"/>
    </source>
</evidence>
<evidence type="ECO:0000259" key="9">
    <source>
        <dbReference type="PROSITE" id="PS50262"/>
    </source>
</evidence>
<evidence type="ECO:0000256" key="1">
    <source>
        <dbReference type="ARBA" id="ARBA00004141"/>
    </source>
</evidence>
<evidence type="ECO:0000256" key="5">
    <source>
        <dbReference type="ARBA" id="ARBA00023136"/>
    </source>
</evidence>
<comment type="subcellular location">
    <subcellularLocation>
        <location evidence="1">Membrane</location>
        <topology evidence="1">Multi-pass membrane protein</topology>
    </subcellularLocation>
</comment>
<evidence type="ECO:0000256" key="2">
    <source>
        <dbReference type="ARBA" id="ARBA00022692"/>
    </source>
</evidence>
<evidence type="ECO:0000256" key="6">
    <source>
        <dbReference type="ARBA" id="ARBA00023170"/>
    </source>
</evidence>
<dbReference type="GO" id="GO:0016020">
    <property type="term" value="C:membrane"/>
    <property type="evidence" value="ECO:0007669"/>
    <property type="project" value="UniProtKB-SubCell"/>
</dbReference>
<feature type="transmembrane region" description="Helical" evidence="8">
    <location>
        <begin position="211"/>
        <end position="239"/>
    </location>
</feature>
<feature type="transmembrane region" description="Helical" evidence="8">
    <location>
        <begin position="259"/>
        <end position="279"/>
    </location>
</feature>
<dbReference type="InterPro" id="IPR017452">
    <property type="entry name" value="GPCR_Rhodpsn_7TM"/>
</dbReference>
<keyword evidence="6" id="KW-0675">Receptor</keyword>
<keyword evidence="7" id="KW-0807">Transducer</keyword>
<feature type="transmembrane region" description="Helical" evidence="8">
    <location>
        <begin position="158"/>
        <end position="183"/>
    </location>
</feature>
<dbReference type="Gene3D" id="1.20.1070.10">
    <property type="entry name" value="Rhodopsin 7-helix transmembrane proteins"/>
    <property type="match status" value="1"/>
</dbReference>
<name>A0A4Z2BW51_9TELE</name>
<keyword evidence="3 8" id="KW-1133">Transmembrane helix</keyword>
<dbReference type="AlphaFoldDB" id="A0A4Z2BW51"/>
<proteinExistence type="predicted"/>
<dbReference type="GO" id="GO:0004930">
    <property type="term" value="F:G protein-coupled receptor activity"/>
    <property type="evidence" value="ECO:0007669"/>
    <property type="project" value="UniProtKB-KW"/>
</dbReference>
<dbReference type="Proteomes" id="UP000516260">
    <property type="component" value="Chromosome 17"/>
</dbReference>
<evidence type="ECO:0000256" key="8">
    <source>
        <dbReference type="SAM" id="Phobius"/>
    </source>
</evidence>